<organism evidence="1 2">
    <name type="scientific">Spirosoma arboris</name>
    <dbReference type="NCBI Taxonomy" id="2682092"/>
    <lineage>
        <taxon>Bacteria</taxon>
        <taxon>Pseudomonadati</taxon>
        <taxon>Bacteroidota</taxon>
        <taxon>Cytophagia</taxon>
        <taxon>Cytophagales</taxon>
        <taxon>Cytophagaceae</taxon>
        <taxon>Spirosoma</taxon>
    </lineage>
</organism>
<dbReference type="Proteomes" id="UP000436006">
    <property type="component" value="Unassembled WGS sequence"/>
</dbReference>
<comment type="caution">
    <text evidence="1">The sequence shown here is derived from an EMBL/GenBank/DDBJ whole genome shotgun (WGS) entry which is preliminary data.</text>
</comment>
<reference evidence="1 2" key="1">
    <citation type="submission" date="2019-12" db="EMBL/GenBank/DDBJ databases">
        <title>Spirosoma sp. HMF4905 genome sequencing and assembly.</title>
        <authorList>
            <person name="Kang H."/>
            <person name="Cha I."/>
            <person name="Kim H."/>
            <person name="Joh K."/>
        </authorList>
    </citation>
    <scope>NUCLEOTIDE SEQUENCE [LARGE SCALE GENOMIC DNA]</scope>
    <source>
        <strain evidence="1 2">HMF4905</strain>
    </source>
</reference>
<sequence>MYTDLLKQAQFRTSTTQDGNPYDKAVAERINGILKTEFGGKHSTL</sequence>
<evidence type="ECO:0008006" key="3">
    <source>
        <dbReference type="Google" id="ProtNLM"/>
    </source>
</evidence>
<dbReference type="EMBL" id="WPIN01000029">
    <property type="protein sequence ID" value="MVM35997.1"/>
    <property type="molecule type" value="Genomic_DNA"/>
</dbReference>
<name>A0A7K1SQE0_9BACT</name>
<proteinExistence type="predicted"/>
<dbReference type="InterPro" id="IPR012337">
    <property type="entry name" value="RNaseH-like_sf"/>
</dbReference>
<gene>
    <name evidence="1" type="ORF">GO755_38645</name>
</gene>
<dbReference type="SUPFAM" id="SSF53098">
    <property type="entry name" value="Ribonuclease H-like"/>
    <property type="match status" value="1"/>
</dbReference>
<protein>
    <recommendedName>
        <fullName evidence="3">Transposase</fullName>
    </recommendedName>
</protein>
<accession>A0A7K1SQE0</accession>
<keyword evidence="2" id="KW-1185">Reference proteome</keyword>
<dbReference type="AlphaFoldDB" id="A0A7K1SQE0"/>
<evidence type="ECO:0000313" key="1">
    <source>
        <dbReference type="EMBL" id="MVM35997.1"/>
    </source>
</evidence>
<evidence type="ECO:0000313" key="2">
    <source>
        <dbReference type="Proteomes" id="UP000436006"/>
    </source>
</evidence>
<dbReference type="RefSeq" id="WP_157590795.1">
    <property type="nucleotide sequence ID" value="NZ_WPIN01000029.1"/>
</dbReference>